<evidence type="ECO:0000256" key="2">
    <source>
        <dbReference type="PROSITE-ProRule" id="PRU10139"/>
    </source>
</evidence>
<evidence type="ECO:0000313" key="5">
    <source>
        <dbReference type="Proteomes" id="UP000285523"/>
    </source>
</evidence>
<evidence type="ECO:0000259" key="3">
    <source>
        <dbReference type="PROSITE" id="PS50263"/>
    </source>
</evidence>
<dbReference type="Proteomes" id="UP000285523">
    <property type="component" value="Unassembled WGS sequence"/>
</dbReference>
<dbReference type="InterPro" id="IPR044149">
    <property type="entry name" value="Nitrilases_CHs"/>
</dbReference>
<dbReference type="PANTHER" id="PTHR46044:SF1">
    <property type="entry name" value="CN HYDROLASE DOMAIN-CONTAINING PROTEIN"/>
    <property type="match status" value="1"/>
</dbReference>
<comment type="caution">
    <text evidence="4">The sequence shown here is derived from an EMBL/GenBank/DDBJ whole genome shotgun (WGS) entry which is preliminary data.</text>
</comment>
<sequence length="351" mass="37484">MSSYPVFKAAAVQAGPVFLDLSGSIDKACALIREAGEAGARLIGFPESYVPGYPAWIFKAGPMGHSATLYGRLYQNAVEIPGAAVARLSKAARDARIYVCISVTERERGSLYLSQLWFDPNGDLIARHRKLKPTGPERYIWGEGDGSMLPVIASPIGNLGGLLCWEHLVPLTSAAMSFKNEQVHVASWPVGGYVRGGPFEAMLDIRDAHIGPISPDQNPLSPIEVISRNYAMATQTFVLLCAHVMLQDAVDALAPGAPPDTYRIGGGGSRIIAPDGSSIGRNLPAGEEGLVYADIPLEMVIYAKYMCDPGGHYAVPHVLSLNMNTNPAPAAQIGAAQDLLPMRFTDIQDNA</sequence>
<dbReference type="OrthoDB" id="9803803at2"/>
<proteinExistence type="inferred from homology"/>
<dbReference type="PANTHER" id="PTHR46044">
    <property type="entry name" value="NITRILASE"/>
    <property type="match status" value="1"/>
</dbReference>
<gene>
    <name evidence="4" type="ORF">D4Q52_10345</name>
</gene>
<dbReference type="PROSITE" id="PS00920">
    <property type="entry name" value="NITRIL_CHT_1"/>
    <property type="match status" value="1"/>
</dbReference>
<dbReference type="Gene3D" id="3.60.110.10">
    <property type="entry name" value="Carbon-nitrogen hydrolase"/>
    <property type="match status" value="1"/>
</dbReference>
<name>A0A418VFZ2_RHOPL</name>
<dbReference type="InterPro" id="IPR036526">
    <property type="entry name" value="C-N_Hydrolase_sf"/>
</dbReference>
<dbReference type="AlphaFoldDB" id="A0A418VFZ2"/>
<feature type="domain" description="CN hydrolase" evidence="3">
    <location>
        <begin position="7"/>
        <end position="297"/>
    </location>
</feature>
<evidence type="ECO:0000256" key="1">
    <source>
        <dbReference type="ARBA" id="ARBA00008129"/>
    </source>
</evidence>
<dbReference type="CDD" id="cd07564">
    <property type="entry name" value="nitrilases_CHs"/>
    <property type="match status" value="1"/>
</dbReference>
<dbReference type="GO" id="GO:0000257">
    <property type="term" value="F:nitrilase activity"/>
    <property type="evidence" value="ECO:0007669"/>
    <property type="project" value="UniProtKB-ARBA"/>
</dbReference>
<dbReference type="InterPro" id="IPR000132">
    <property type="entry name" value="Nitrilase/CN_hydratase_CS"/>
</dbReference>
<keyword evidence="4" id="KW-0378">Hydrolase</keyword>
<dbReference type="Pfam" id="PF00795">
    <property type="entry name" value="CN_hydrolase"/>
    <property type="match status" value="1"/>
</dbReference>
<comment type="similarity">
    <text evidence="1">Belongs to the carbon-nitrogen hydrolase superfamily. Nitrilase family.</text>
</comment>
<accession>A0A418VFZ2</accession>
<feature type="active site" description="Proton acceptor" evidence="2">
    <location>
        <position position="47"/>
    </location>
</feature>
<dbReference type="RefSeq" id="WP_119856477.1">
    <property type="nucleotide sequence ID" value="NZ_QYYD01000009.1"/>
</dbReference>
<dbReference type="PROSITE" id="PS50263">
    <property type="entry name" value="CN_HYDROLASE"/>
    <property type="match status" value="1"/>
</dbReference>
<reference evidence="4 5" key="1">
    <citation type="submission" date="2018-09" db="EMBL/GenBank/DDBJ databases">
        <title>Draft genome sequence of Rhodopseudomonas palustris 2.1.18.</title>
        <authorList>
            <person name="Robertson S.L."/>
            <person name="Meyer T.E."/>
            <person name="Kyndt J.A."/>
        </authorList>
    </citation>
    <scope>NUCLEOTIDE SEQUENCE [LARGE SCALE GENOMIC DNA]</scope>
    <source>
        <strain evidence="4 5">2.1.18</strain>
    </source>
</reference>
<evidence type="ECO:0000313" key="4">
    <source>
        <dbReference type="EMBL" id="RJF75044.1"/>
    </source>
</evidence>
<dbReference type="SUPFAM" id="SSF56317">
    <property type="entry name" value="Carbon-nitrogen hydrolase"/>
    <property type="match status" value="1"/>
</dbReference>
<dbReference type="EMBL" id="QYYD01000009">
    <property type="protein sequence ID" value="RJF75044.1"/>
    <property type="molecule type" value="Genomic_DNA"/>
</dbReference>
<organism evidence="4 5">
    <name type="scientific">Rhodopseudomonas palustris</name>
    <dbReference type="NCBI Taxonomy" id="1076"/>
    <lineage>
        <taxon>Bacteria</taxon>
        <taxon>Pseudomonadati</taxon>
        <taxon>Pseudomonadota</taxon>
        <taxon>Alphaproteobacteria</taxon>
        <taxon>Hyphomicrobiales</taxon>
        <taxon>Nitrobacteraceae</taxon>
        <taxon>Rhodopseudomonas</taxon>
    </lineage>
</organism>
<dbReference type="InterPro" id="IPR003010">
    <property type="entry name" value="C-N_Hydrolase"/>
</dbReference>
<protein>
    <submittedName>
        <fullName evidence="4">Carbon-nitrogen hydrolase family protein</fullName>
    </submittedName>
</protein>